<dbReference type="SUPFAM" id="SSF53300">
    <property type="entry name" value="vWA-like"/>
    <property type="match status" value="1"/>
</dbReference>
<gene>
    <name evidence="2" type="ORF">ACFP3U_00630</name>
</gene>
<feature type="compositionally biased region" description="Low complexity" evidence="1">
    <location>
        <begin position="104"/>
        <end position="113"/>
    </location>
</feature>
<keyword evidence="3" id="KW-1185">Reference proteome</keyword>
<dbReference type="InterPro" id="IPR011195">
    <property type="entry name" value="UCP010256"/>
</dbReference>
<accession>A0ABW0WX39</accession>
<evidence type="ECO:0000313" key="3">
    <source>
        <dbReference type="Proteomes" id="UP001595975"/>
    </source>
</evidence>
<dbReference type="InterPro" id="IPR036465">
    <property type="entry name" value="vWFA_dom_sf"/>
</dbReference>
<dbReference type="Proteomes" id="UP001595975">
    <property type="component" value="Unassembled WGS sequence"/>
</dbReference>
<feature type="region of interest" description="Disordered" evidence="1">
    <location>
        <begin position="104"/>
        <end position="127"/>
    </location>
</feature>
<dbReference type="RefSeq" id="WP_380223040.1">
    <property type="nucleotide sequence ID" value="NZ_JBHSOF010000001.1"/>
</dbReference>
<sequence>MTVPPPSAPGDGPGPRHGTVPADLAARLTGFVRALRTHGLRIGPAETVDAAAVLDVLGLAEREQVRAGLAAALLRTDGQRGVFDATFDLFFPLGVGDPEAVRRAAAPDPADLAGPGSGSLDPAAANPAAMDPAALREDLRARLAAALAADDRAAQVRLAGEAVAAFGRYGTAGAAGTPGSDGWSAYQTLGRLAPETLLARVLAALRAGTAADDLAADLADQLLPDEIRRRIQDFRALVATEARRRAAELRGTERLAERAVAPSPDRIDFLAAGRDQLAELRRTVHPLARKLATRLAARRRRAARGRIDLRRTLRRSLSTGGVPLRPAYRLRRPARPELVLVCDVSGSVAGFSDFTLLLVQAMRDQFSKVRVFAFVNRTAEVTDLLTRGGGDPAALARRILTEAKVMGYHGNSDYGSALGEFADHHLDAVGPRTSVLILGDARNNYRDANVPALLRIAARARQVHWLNPEQPALWGTGDSAAPAYARAVEMHCCRNARLLGEFIARLLPV</sequence>
<reference evidence="3" key="1">
    <citation type="journal article" date="2019" name="Int. J. Syst. Evol. Microbiol.">
        <title>The Global Catalogue of Microorganisms (GCM) 10K type strain sequencing project: providing services to taxonomists for standard genome sequencing and annotation.</title>
        <authorList>
            <consortium name="The Broad Institute Genomics Platform"/>
            <consortium name="The Broad Institute Genome Sequencing Center for Infectious Disease"/>
            <person name="Wu L."/>
            <person name="Ma J."/>
        </authorList>
    </citation>
    <scope>NUCLEOTIDE SEQUENCE [LARGE SCALE GENOMIC DNA]</scope>
    <source>
        <strain evidence="3">CGMCC 4.1437</strain>
    </source>
</reference>
<dbReference type="PIRSF" id="PIRSF010256">
    <property type="entry name" value="CoxE_vWa"/>
    <property type="match status" value="1"/>
</dbReference>
<dbReference type="PANTHER" id="PTHR39338">
    <property type="entry name" value="BLL5662 PROTEIN-RELATED"/>
    <property type="match status" value="1"/>
</dbReference>
<dbReference type="Pfam" id="PF05762">
    <property type="entry name" value="VWA_CoxE"/>
    <property type="match status" value="1"/>
</dbReference>
<protein>
    <submittedName>
        <fullName evidence="2">VWA domain-containing protein</fullName>
    </submittedName>
</protein>
<evidence type="ECO:0000256" key="1">
    <source>
        <dbReference type="SAM" id="MobiDB-lite"/>
    </source>
</evidence>
<evidence type="ECO:0000313" key="2">
    <source>
        <dbReference type="EMBL" id="MFC5661479.1"/>
    </source>
</evidence>
<comment type="caution">
    <text evidence="2">The sequence shown here is derived from an EMBL/GenBank/DDBJ whole genome shotgun (WGS) entry which is preliminary data.</text>
</comment>
<dbReference type="InterPro" id="IPR008912">
    <property type="entry name" value="Uncharacterised_CoxE"/>
</dbReference>
<name>A0ABW0WX39_9ACTN</name>
<dbReference type="EMBL" id="JBHSOF010000001">
    <property type="protein sequence ID" value="MFC5661479.1"/>
    <property type="molecule type" value="Genomic_DNA"/>
</dbReference>
<dbReference type="PANTHER" id="PTHR39338:SF5">
    <property type="entry name" value="BLR6139 PROTEIN"/>
    <property type="match status" value="1"/>
</dbReference>
<proteinExistence type="predicted"/>
<organism evidence="2 3">
    <name type="scientific">Kitasatospora misakiensis</name>
    <dbReference type="NCBI Taxonomy" id="67330"/>
    <lineage>
        <taxon>Bacteria</taxon>
        <taxon>Bacillati</taxon>
        <taxon>Actinomycetota</taxon>
        <taxon>Actinomycetes</taxon>
        <taxon>Kitasatosporales</taxon>
        <taxon>Streptomycetaceae</taxon>
        <taxon>Kitasatospora</taxon>
    </lineage>
</organism>